<name>A0AAU9K0A8_9CILI</name>
<feature type="coiled-coil region" evidence="1">
    <location>
        <begin position="477"/>
        <end position="547"/>
    </location>
</feature>
<feature type="coiled-coil region" evidence="1">
    <location>
        <begin position="583"/>
        <end position="610"/>
    </location>
</feature>
<dbReference type="AlphaFoldDB" id="A0AAU9K0A8"/>
<reference evidence="2" key="1">
    <citation type="submission" date="2021-09" db="EMBL/GenBank/DDBJ databases">
        <authorList>
            <consortium name="AG Swart"/>
            <person name="Singh M."/>
            <person name="Singh A."/>
            <person name="Seah K."/>
            <person name="Emmerich C."/>
        </authorList>
    </citation>
    <scope>NUCLEOTIDE SEQUENCE</scope>
    <source>
        <strain evidence="2">ATCC30299</strain>
    </source>
</reference>
<dbReference type="Proteomes" id="UP001162131">
    <property type="component" value="Unassembled WGS sequence"/>
</dbReference>
<gene>
    <name evidence="2" type="ORF">BSTOLATCC_MIC53401</name>
</gene>
<feature type="coiled-coil region" evidence="1">
    <location>
        <begin position="181"/>
        <end position="244"/>
    </location>
</feature>
<keyword evidence="3" id="KW-1185">Reference proteome</keyword>
<accession>A0AAU9K0A8</accession>
<sequence length="740" mass="86540">MEVRKCFEPGCELEVEFSCPCTSPDTYSCYLHFGKHCLSSPVRHNFEPVFVQLFEGTKDAVLKFFSKEMSKKDKIKKKLIASFSQDLWTSKSNLSELLERLELESAEIKNCCEKILHIQKISKLEQDPVINLLSLNPEMALEKAKAIIPGSSDSYNNAKSFFEANLEIGERIESLIQEKLEISLENRLLSIEKNNENLRNNKAENFKDAILELKGDFQKITRELENYKQELKLQRENDKNFLDNHIHEMLNRLDERIQINSTAELSKELKGPISELMRGADKANKEIEALKQEIGLQKKNVPLLLNNEVEKFKDAILESKGDFQKIEREIENYKQEVKLQRENDKNFLDNHIHEMLNRFDEHVKINSTAELSKELKGSISELMRGADKVNKEIEALKNGPLLLNNEVEKFKDAILRLDGDFQKIARELENYKQEIKLQRENDKNFLDNHIHEMLNRFDEHAKINSTAELSKELKGPISELMRGADKANKEIEALKQEIGLEKKNVPLLLNNEVEKFKDAILESKGDFQKIEREIENYKQEVKLQRENDKNFLDNHIHEMLDRFDEHVKINSAAELSKELKEPISELMRGADKVNKEIEALKQEIGFQKKNDPLLLKIDKKVGEYDKIINSLNNDLMEFKKSSTDLIKNIKLFEEWKQEIELNKRNEADFMRSQLKKLEEKYEEQGKIIDEKNHQLAEAKEFINGLRDDVEKNKIELEAWKKDTELKLNNKNDQSWIWESA</sequence>
<evidence type="ECO:0000256" key="1">
    <source>
        <dbReference type="SAM" id="Coils"/>
    </source>
</evidence>
<comment type="caution">
    <text evidence="2">The sequence shown here is derived from an EMBL/GenBank/DDBJ whole genome shotgun (WGS) entry which is preliminary data.</text>
</comment>
<keyword evidence="1" id="KW-0175">Coiled coil</keyword>
<evidence type="ECO:0000313" key="3">
    <source>
        <dbReference type="Proteomes" id="UP001162131"/>
    </source>
</evidence>
<feature type="coiled-coil region" evidence="1">
    <location>
        <begin position="379"/>
        <end position="448"/>
    </location>
</feature>
<evidence type="ECO:0000313" key="2">
    <source>
        <dbReference type="EMBL" id="CAG9331326.1"/>
    </source>
</evidence>
<feature type="coiled-coil region" evidence="1">
    <location>
        <begin position="273"/>
        <end position="343"/>
    </location>
</feature>
<feature type="coiled-coil region" evidence="1">
    <location>
        <begin position="660"/>
        <end position="722"/>
    </location>
</feature>
<organism evidence="2 3">
    <name type="scientific">Blepharisma stoltei</name>
    <dbReference type="NCBI Taxonomy" id="1481888"/>
    <lineage>
        <taxon>Eukaryota</taxon>
        <taxon>Sar</taxon>
        <taxon>Alveolata</taxon>
        <taxon>Ciliophora</taxon>
        <taxon>Postciliodesmatophora</taxon>
        <taxon>Heterotrichea</taxon>
        <taxon>Heterotrichida</taxon>
        <taxon>Blepharismidae</taxon>
        <taxon>Blepharisma</taxon>
    </lineage>
</organism>
<protein>
    <submittedName>
        <fullName evidence="2">Uncharacterized protein</fullName>
    </submittedName>
</protein>
<dbReference type="EMBL" id="CAJZBQ010000053">
    <property type="protein sequence ID" value="CAG9331326.1"/>
    <property type="molecule type" value="Genomic_DNA"/>
</dbReference>
<proteinExistence type="predicted"/>